<dbReference type="AlphaFoldDB" id="C9LJ64"/>
<keyword evidence="2" id="KW-1185">Reference proteome</keyword>
<evidence type="ECO:0000313" key="2">
    <source>
        <dbReference type="Proteomes" id="UP000003460"/>
    </source>
</evidence>
<protein>
    <submittedName>
        <fullName evidence="1">Uncharacterized protein</fullName>
    </submittedName>
</protein>
<proteinExistence type="predicted"/>
<reference evidence="1" key="1">
    <citation type="submission" date="2009-09" db="EMBL/GenBank/DDBJ databases">
        <authorList>
            <person name="Weinstock G."/>
            <person name="Sodergren E."/>
            <person name="Clifton S."/>
            <person name="Fulton L."/>
            <person name="Fulton B."/>
            <person name="Courtney L."/>
            <person name="Fronick C."/>
            <person name="Harrison M."/>
            <person name="Strong C."/>
            <person name="Farmer C."/>
            <person name="Delahaunty K."/>
            <person name="Markovic C."/>
            <person name="Hall O."/>
            <person name="Minx P."/>
            <person name="Tomlinson C."/>
            <person name="Mitreva M."/>
            <person name="Nelson J."/>
            <person name="Hou S."/>
            <person name="Wollam A."/>
            <person name="Pepin K.H."/>
            <person name="Johnson M."/>
            <person name="Bhonagiri V."/>
            <person name="Nash W.E."/>
            <person name="Warren W."/>
            <person name="Chinwalla A."/>
            <person name="Mardis E.R."/>
            <person name="Wilson R.K."/>
        </authorList>
    </citation>
    <scope>NUCLEOTIDE SEQUENCE [LARGE SCALE GENOMIC DNA]</scope>
    <source>
        <strain evidence="1">ATCC 51259</strain>
    </source>
</reference>
<sequence length="55" mass="6336">MSYKKVSTIIGESLARVRRWVNRGAEMGGSGCIRRCCFVAESSMKPCFFEHFLRF</sequence>
<gene>
    <name evidence="1" type="ORF">GCWU000325_02276</name>
</gene>
<name>C9LJ64_9BACT</name>
<dbReference type="EMBL" id="ACIJ02000024">
    <property type="protein sequence ID" value="EEX70849.1"/>
    <property type="molecule type" value="Genomic_DNA"/>
</dbReference>
<accession>C9LJ64</accession>
<organism evidence="1 2">
    <name type="scientific">Alloprevotella tannerae ATCC 51259</name>
    <dbReference type="NCBI Taxonomy" id="626522"/>
    <lineage>
        <taxon>Bacteria</taxon>
        <taxon>Pseudomonadati</taxon>
        <taxon>Bacteroidota</taxon>
        <taxon>Bacteroidia</taxon>
        <taxon>Bacteroidales</taxon>
        <taxon>Prevotellaceae</taxon>
        <taxon>Alloprevotella</taxon>
    </lineage>
</organism>
<dbReference type="Proteomes" id="UP000003460">
    <property type="component" value="Unassembled WGS sequence"/>
</dbReference>
<evidence type="ECO:0000313" key="1">
    <source>
        <dbReference type="EMBL" id="EEX70849.1"/>
    </source>
</evidence>
<comment type="caution">
    <text evidence="1">The sequence shown here is derived from an EMBL/GenBank/DDBJ whole genome shotgun (WGS) entry which is preliminary data.</text>
</comment>
<feature type="non-terminal residue" evidence="1">
    <location>
        <position position="55"/>
    </location>
</feature>
<dbReference type="HOGENOM" id="CLU_194567_0_0_10"/>